<evidence type="ECO:0000313" key="3">
    <source>
        <dbReference type="Proteomes" id="UP001620626"/>
    </source>
</evidence>
<evidence type="ECO:0000313" key="2">
    <source>
        <dbReference type="EMBL" id="KAL3080586.1"/>
    </source>
</evidence>
<name>A0ABD2IMT0_9BILA</name>
<reference evidence="2 3" key="1">
    <citation type="submission" date="2024-10" db="EMBL/GenBank/DDBJ databases">
        <authorList>
            <person name="Kim D."/>
        </authorList>
    </citation>
    <scope>NUCLEOTIDE SEQUENCE [LARGE SCALE GENOMIC DNA]</scope>
    <source>
        <strain evidence="2">BH-2024</strain>
    </source>
</reference>
<feature type="transmembrane region" description="Helical" evidence="1">
    <location>
        <begin position="81"/>
        <end position="106"/>
    </location>
</feature>
<gene>
    <name evidence="2" type="ORF">niasHT_036532</name>
</gene>
<sequence>MSAPENVPSTKKRIRRMIRRGVSSAMDQFQNSLDNSRFRLRNDRKKCAFFLALSVVLLVGIVFTVANLAKISANASHDQLAFFILFFIIIVTYFIMNTVSFVLLCVQNPHFQREQRPEQQLGQELGEIGN</sequence>
<dbReference type="EMBL" id="JBICBT010001159">
    <property type="protein sequence ID" value="KAL3080586.1"/>
    <property type="molecule type" value="Genomic_DNA"/>
</dbReference>
<keyword evidence="3" id="KW-1185">Reference proteome</keyword>
<organism evidence="2 3">
    <name type="scientific">Heterodera trifolii</name>
    <dbReference type="NCBI Taxonomy" id="157864"/>
    <lineage>
        <taxon>Eukaryota</taxon>
        <taxon>Metazoa</taxon>
        <taxon>Ecdysozoa</taxon>
        <taxon>Nematoda</taxon>
        <taxon>Chromadorea</taxon>
        <taxon>Rhabditida</taxon>
        <taxon>Tylenchina</taxon>
        <taxon>Tylenchomorpha</taxon>
        <taxon>Tylenchoidea</taxon>
        <taxon>Heteroderidae</taxon>
        <taxon>Heteroderinae</taxon>
        <taxon>Heterodera</taxon>
    </lineage>
</organism>
<evidence type="ECO:0000256" key="1">
    <source>
        <dbReference type="SAM" id="Phobius"/>
    </source>
</evidence>
<proteinExistence type="predicted"/>
<protein>
    <submittedName>
        <fullName evidence="2">Uncharacterized protein</fullName>
    </submittedName>
</protein>
<dbReference type="Proteomes" id="UP001620626">
    <property type="component" value="Unassembled WGS sequence"/>
</dbReference>
<dbReference type="AlphaFoldDB" id="A0ABD2IMT0"/>
<comment type="caution">
    <text evidence="2">The sequence shown here is derived from an EMBL/GenBank/DDBJ whole genome shotgun (WGS) entry which is preliminary data.</text>
</comment>
<keyword evidence="1" id="KW-0472">Membrane</keyword>
<keyword evidence="1" id="KW-0812">Transmembrane</keyword>
<accession>A0ABD2IMT0</accession>
<keyword evidence="1" id="KW-1133">Transmembrane helix</keyword>
<feature type="transmembrane region" description="Helical" evidence="1">
    <location>
        <begin position="47"/>
        <end position="69"/>
    </location>
</feature>